<dbReference type="RefSeq" id="WP_093215952.1">
    <property type="nucleotide sequence ID" value="NZ_FNFL01000006.1"/>
</dbReference>
<dbReference type="Proteomes" id="UP000198694">
    <property type="component" value="Unassembled WGS sequence"/>
</dbReference>
<comment type="subcellular location">
    <subcellularLocation>
        <location evidence="1">Cell surface</location>
    </subcellularLocation>
</comment>
<dbReference type="OrthoDB" id="2968850at2"/>
<evidence type="ECO:0000256" key="2">
    <source>
        <dbReference type="ARBA" id="ARBA00023287"/>
    </source>
</evidence>
<dbReference type="GO" id="GO:0030420">
    <property type="term" value="P:establishment of competence for transformation"/>
    <property type="evidence" value="ECO:0007669"/>
    <property type="project" value="UniProtKB-KW"/>
</dbReference>
<evidence type="ECO:0000256" key="1">
    <source>
        <dbReference type="ARBA" id="ARBA00004241"/>
    </source>
</evidence>
<protein>
    <submittedName>
        <fullName evidence="3">Prepilin-type N-terminal cleavage/methylation domain-containing protein</fullName>
    </submittedName>
</protein>
<gene>
    <name evidence="3" type="ORF">SAMN05216243_3046</name>
</gene>
<sequence>MRNNKGFTLVELLAALALLGLIVGLASSVHLFGQKQFTNEIKQVNNQSNVRLVLKQITKDIRSSNMLAIEGNVLTVDGNVYKQEGTQMLRNDRLMVTGIAEFTVNPTENGSGAEITVKSVSNKRQQYSSVSTVIYARE</sequence>
<name>A0A1G9BQB0_9BACI</name>
<accession>A0A1G9BQB0</accession>
<dbReference type="EMBL" id="FNFL01000006">
    <property type="protein sequence ID" value="SDK41085.1"/>
    <property type="molecule type" value="Genomic_DNA"/>
</dbReference>
<dbReference type="STRING" id="407036.SAMN05216243_3046"/>
<dbReference type="NCBIfam" id="TIGR02532">
    <property type="entry name" value="IV_pilin_GFxxxE"/>
    <property type="match status" value="1"/>
</dbReference>
<dbReference type="AlphaFoldDB" id="A0A1G9BQB0"/>
<dbReference type="GO" id="GO:0009986">
    <property type="term" value="C:cell surface"/>
    <property type="evidence" value="ECO:0007669"/>
    <property type="project" value="UniProtKB-SubCell"/>
</dbReference>
<dbReference type="PROSITE" id="PS00409">
    <property type="entry name" value="PROKAR_NTER_METHYL"/>
    <property type="match status" value="1"/>
</dbReference>
<proteinExistence type="predicted"/>
<evidence type="ECO:0000313" key="3">
    <source>
        <dbReference type="EMBL" id="SDK41085.1"/>
    </source>
</evidence>
<evidence type="ECO:0000313" key="4">
    <source>
        <dbReference type="Proteomes" id="UP000198694"/>
    </source>
</evidence>
<keyword evidence="2" id="KW-0178">Competence</keyword>
<keyword evidence="4" id="KW-1185">Reference proteome</keyword>
<reference evidence="3 4" key="1">
    <citation type="submission" date="2016-10" db="EMBL/GenBank/DDBJ databases">
        <authorList>
            <person name="de Groot N.N."/>
        </authorList>
    </citation>
    <scope>NUCLEOTIDE SEQUENCE [LARGE SCALE GENOMIC DNA]</scope>
    <source>
        <strain evidence="3 4">CGMCC 1.6502</strain>
    </source>
</reference>
<dbReference type="Pfam" id="PF07963">
    <property type="entry name" value="N_methyl"/>
    <property type="match status" value="1"/>
</dbReference>
<organism evidence="3 4">
    <name type="scientific">Sediminibacillus albus</name>
    <dbReference type="NCBI Taxonomy" id="407036"/>
    <lineage>
        <taxon>Bacteria</taxon>
        <taxon>Bacillati</taxon>
        <taxon>Bacillota</taxon>
        <taxon>Bacilli</taxon>
        <taxon>Bacillales</taxon>
        <taxon>Bacillaceae</taxon>
        <taxon>Sediminibacillus</taxon>
    </lineage>
</organism>
<dbReference type="InterPro" id="IPR012902">
    <property type="entry name" value="N_methyl_site"/>
</dbReference>